<feature type="region of interest" description="Disordered" evidence="12">
    <location>
        <begin position="1"/>
        <end position="110"/>
    </location>
</feature>
<dbReference type="SMART" id="SM00487">
    <property type="entry name" value="DEXDc"/>
    <property type="match status" value="1"/>
</dbReference>
<dbReference type="InterPro" id="IPR027417">
    <property type="entry name" value="P-loop_NTPase"/>
</dbReference>
<evidence type="ECO:0000256" key="9">
    <source>
        <dbReference type="ARBA" id="ARBA00074363"/>
    </source>
</evidence>
<keyword evidence="17" id="KW-1185">Reference proteome</keyword>
<organism evidence="16 17">
    <name type="scientific">Aristophania vespae</name>
    <dbReference type="NCBI Taxonomy" id="2697033"/>
    <lineage>
        <taxon>Bacteria</taxon>
        <taxon>Pseudomonadati</taxon>
        <taxon>Pseudomonadota</taxon>
        <taxon>Alphaproteobacteria</taxon>
        <taxon>Acetobacterales</taxon>
        <taxon>Acetobacteraceae</taxon>
        <taxon>Aristophania</taxon>
    </lineage>
</organism>
<proteinExistence type="inferred from homology"/>
<evidence type="ECO:0000256" key="7">
    <source>
        <dbReference type="ARBA" id="ARBA00038437"/>
    </source>
</evidence>
<dbReference type="Gene3D" id="3.40.50.300">
    <property type="entry name" value="P-loop containing nucleotide triphosphate hydrolases"/>
    <property type="match status" value="2"/>
</dbReference>
<dbReference type="EC" id="3.6.4.13" evidence="1"/>
<keyword evidence="4 11" id="KW-0378">Hydrolase</keyword>
<feature type="domain" description="DEAD-box RNA helicase Q" evidence="15">
    <location>
        <begin position="150"/>
        <end position="178"/>
    </location>
</feature>
<evidence type="ECO:0000256" key="6">
    <source>
        <dbReference type="ARBA" id="ARBA00022840"/>
    </source>
</evidence>
<evidence type="ECO:0000256" key="5">
    <source>
        <dbReference type="ARBA" id="ARBA00022806"/>
    </source>
</evidence>
<dbReference type="InterPro" id="IPR000629">
    <property type="entry name" value="RNA-helicase_DEAD-box_CS"/>
</dbReference>
<dbReference type="GO" id="GO:0005829">
    <property type="term" value="C:cytosol"/>
    <property type="evidence" value="ECO:0007669"/>
    <property type="project" value="TreeGrafter"/>
</dbReference>
<dbReference type="PANTHER" id="PTHR47959">
    <property type="entry name" value="ATP-DEPENDENT RNA HELICASE RHLE-RELATED"/>
    <property type="match status" value="1"/>
</dbReference>
<dbReference type="GO" id="GO:0042255">
    <property type="term" value="P:ribosome assembly"/>
    <property type="evidence" value="ECO:0007669"/>
    <property type="project" value="UniProtKB-ARBA"/>
</dbReference>
<evidence type="ECO:0000259" key="15">
    <source>
        <dbReference type="PROSITE" id="PS51195"/>
    </source>
</evidence>
<feature type="compositionally biased region" description="Basic and acidic residues" evidence="12">
    <location>
        <begin position="542"/>
        <end position="560"/>
    </location>
</feature>
<comment type="similarity">
    <text evidence="7 11">Belongs to the DEAD box helicase family.</text>
</comment>
<gene>
    <name evidence="16" type="ORF">GT348_04985</name>
</gene>
<evidence type="ECO:0000256" key="4">
    <source>
        <dbReference type="ARBA" id="ARBA00022801"/>
    </source>
</evidence>
<dbReference type="SMART" id="SM00490">
    <property type="entry name" value="HELICc"/>
    <property type="match status" value="1"/>
</dbReference>
<dbReference type="CDD" id="cd18787">
    <property type="entry name" value="SF2_C_DEAD"/>
    <property type="match status" value="1"/>
</dbReference>
<keyword evidence="6 11" id="KW-0067">ATP-binding</keyword>
<feature type="compositionally biased region" description="Basic and acidic residues" evidence="12">
    <location>
        <begin position="1"/>
        <end position="19"/>
    </location>
</feature>
<dbReference type="PROSITE" id="PS00039">
    <property type="entry name" value="DEAD_ATP_HELICASE"/>
    <property type="match status" value="1"/>
</dbReference>
<dbReference type="GO" id="GO:0005524">
    <property type="term" value="F:ATP binding"/>
    <property type="evidence" value="ECO:0007669"/>
    <property type="project" value="UniProtKB-KW"/>
</dbReference>
<evidence type="ECO:0000256" key="3">
    <source>
        <dbReference type="ARBA" id="ARBA00022741"/>
    </source>
</evidence>
<dbReference type="FunFam" id="3.40.50.300:FF:000108">
    <property type="entry name" value="ATP-dependent RNA helicase RhlE"/>
    <property type="match status" value="1"/>
</dbReference>
<name>A0A6P1NCL8_9PROT</name>
<dbReference type="PANTHER" id="PTHR47959:SF13">
    <property type="entry name" value="ATP-DEPENDENT RNA HELICASE RHLE"/>
    <property type="match status" value="1"/>
</dbReference>
<reference evidence="16 17" key="1">
    <citation type="submission" date="2020-01" db="EMBL/GenBank/DDBJ databases">
        <title>Genome sequencing of strain KACC 21507.</title>
        <authorList>
            <person name="Heo J."/>
            <person name="Kim S.-J."/>
            <person name="Kim J.-S."/>
            <person name="Hong S.-B."/>
            <person name="Kwon S.-W."/>
        </authorList>
    </citation>
    <scope>NUCLEOTIDE SEQUENCE [LARGE SCALE GENOMIC DNA]</scope>
    <source>
        <strain evidence="16 17">KACC 21507</strain>
    </source>
</reference>
<dbReference type="GO" id="GO:0016787">
    <property type="term" value="F:hydrolase activity"/>
    <property type="evidence" value="ECO:0007669"/>
    <property type="project" value="UniProtKB-KW"/>
</dbReference>
<protein>
    <recommendedName>
        <fullName evidence="9">DEAD-box ATP-dependent RNA helicase RhpA</fullName>
        <ecNumber evidence="1">3.6.4.13</ecNumber>
    </recommendedName>
</protein>
<dbReference type="InterPro" id="IPR044742">
    <property type="entry name" value="DEAD/DEAH_RhlB"/>
</dbReference>
<keyword evidence="2" id="KW-0963">Cytoplasm</keyword>
<evidence type="ECO:0000256" key="2">
    <source>
        <dbReference type="ARBA" id="ARBA00022490"/>
    </source>
</evidence>
<evidence type="ECO:0000313" key="17">
    <source>
        <dbReference type="Proteomes" id="UP000463975"/>
    </source>
</evidence>
<dbReference type="Pfam" id="PF00271">
    <property type="entry name" value="Helicase_C"/>
    <property type="match status" value="1"/>
</dbReference>
<dbReference type="InterPro" id="IPR014001">
    <property type="entry name" value="Helicase_ATP-bd"/>
</dbReference>
<dbReference type="InterPro" id="IPR050079">
    <property type="entry name" value="DEAD_box_RNA_helicase"/>
</dbReference>
<feature type="region of interest" description="Disordered" evidence="12">
    <location>
        <begin position="532"/>
        <end position="600"/>
    </location>
</feature>
<evidence type="ECO:0000256" key="12">
    <source>
        <dbReference type="SAM" id="MobiDB-lite"/>
    </source>
</evidence>
<dbReference type="PROSITE" id="PS51195">
    <property type="entry name" value="Q_MOTIF"/>
    <property type="match status" value="1"/>
</dbReference>
<dbReference type="PROSITE" id="PS51194">
    <property type="entry name" value="HELICASE_CTER"/>
    <property type="match status" value="1"/>
</dbReference>
<dbReference type="KEGG" id="bomb:GT348_04985"/>
<evidence type="ECO:0000256" key="11">
    <source>
        <dbReference type="RuleBase" id="RU000492"/>
    </source>
</evidence>
<evidence type="ECO:0000256" key="1">
    <source>
        <dbReference type="ARBA" id="ARBA00012552"/>
    </source>
</evidence>
<keyword evidence="3 11" id="KW-0547">Nucleotide-binding</keyword>
<dbReference type="InterPro" id="IPR001650">
    <property type="entry name" value="Helicase_C-like"/>
</dbReference>
<dbReference type="GO" id="GO:0003724">
    <property type="term" value="F:RNA helicase activity"/>
    <property type="evidence" value="ECO:0007669"/>
    <property type="project" value="UniProtKB-EC"/>
</dbReference>
<evidence type="ECO:0000259" key="13">
    <source>
        <dbReference type="PROSITE" id="PS51192"/>
    </source>
</evidence>
<accession>A0A6P1NCL8</accession>
<dbReference type="CDD" id="cd00268">
    <property type="entry name" value="DEADc"/>
    <property type="match status" value="1"/>
</dbReference>
<dbReference type="AlphaFoldDB" id="A0A6P1NCL8"/>
<keyword evidence="5 11" id="KW-0347">Helicase</keyword>
<feature type="domain" description="Helicase C-terminal" evidence="14">
    <location>
        <begin position="378"/>
        <end position="530"/>
    </location>
</feature>
<feature type="short sequence motif" description="Q motif" evidence="10">
    <location>
        <begin position="150"/>
        <end position="178"/>
    </location>
</feature>
<evidence type="ECO:0000259" key="14">
    <source>
        <dbReference type="PROSITE" id="PS51194"/>
    </source>
</evidence>
<sequence>MTDEEKLPSVDQGKEEKPAPKKQRATRTKSTSSTKKTKKTAALDIDQTASADEPIELPWFSDEVSEEPKPKKSRTSKAATKPKKETTLSKAPSKAPSRRKKQSAAQDISKEVVASVDQEIIQDATQNSEQKSAEPGNLPEDVKDVTTKSTAFDALGLSQPILNAIIDIGYTNPTPIQEQAIPQVLAGHDVLGVAQTGTGKTASFTLPLLEKLSNSRARARMPRSLILEPTRELALQVADNFKLYGKNLRLNHALLIGGNSMNDQRDLLNRGVDVLIATPGRLIDLFDRGGLLLMQTDLLVIDEADRMLDMGFIPDIERIVSLLPRSRQTLFFSATMAPEIRRLADAFLTNPKEITVARQSSVATTITERLCIVDKANKPKALRKALQDKNVENAIIFCNRKRDVDETLAYLKRNRFSVGHLHGDLTQSLRFSTLERFRAGEIKILVCSDVAARGIDISGLSHVFNYDLPFNAEDYVHRIGRTGRAGKEGFALSFALPDEHHLLEAIEQLTGKVIEYTTLKGIPTAEWHDDSVTAVPKKKKEPTKALNDKEDNIDVTRDVLPENVPETRSSGNGEKKNHRTQSRKGLLPPMPEHDGPQIGFGSAIPAFMKISFTLDPQILSSNE</sequence>
<dbReference type="InterPro" id="IPR014014">
    <property type="entry name" value="RNA_helicase_DEAD_Q_motif"/>
</dbReference>
<dbReference type="Proteomes" id="UP000463975">
    <property type="component" value="Chromosome"/>
</dbReference>
<dbReference type="InterPro" id="IPR011545">
    <property type="entry name" value="DEAD/DEAH_box_helicase_dom"/>
</dbReference>
<dbReference type="GO" id="GO:0009266">
    <property type="term" value="P:response to temperature stimulus"/>
    <property type="evidence" value="ECO:0007669"/>
    <property type="project" value="UniProtKB-ARBA"/>
</dbReference>
<evidence type="ECO:0000256" key="10">
    <source>
        <dbReference type="PROSITE-ProRule" id="PRU00552"/>
    </source>
</evidence>
<dbReference type="PROSITE" id="PS51192">
    <property type="entry name" value="HELICASE_ATP_BIND_1"/>
    <property type="match status" value="1"/>
</dbReference>
<dbReference type="GO" id="GO:0003676">
    <property type="term" value="F:nucleic acid binding"/>
    <property type="evidence" value="ECO:0007669"/>
    <property type="project" value="InterPro"/>
</dbReference>
<comment type="catalytic activity">
    <reaction evidence="8">
        <text>ATP + H2O = ADP + phosphate + H(+)</text>
        <dbReference type="Rhea" id="RHEA:13065"/>
        <dbReference type="ChEBI" id="CHEBI:15377"/>
        <dbReference type="ChEBI" id="CHEBI:15378"/>
        <dbReference type="ChEBI" id="CHEBI:30616"/>
        <dbReference type="ChEBI" id="CHEBI:43474"/>
        <dbReference type="ChEBI" id="CHEBI:456216"/>
        <dbReference type="EC" id="3.6.4.13"/>
    </reaction>
</comment>
<dbReference type="SUPFAM" id="SSF52540">
    <property type="entry name" value="P-loop containing nucleoside triphosphate hydrolases"/>
    <property type="match status" value="1"/>
</dbReference>
<evidence type="ECO:0000313" key="16">
    <source>
        <dbReference type="EMBL" id="QHI96395.1"/>
    </source>
</evidence>
<evidence type="ECO:0000256" key="8">
    <source>
        <dbReference type="ARBA" id="ARBA00047984"/>
    </source>
</evidence>
<feature type="domain" description="Helicase ATP-binding" evidence="13">
    <location>
        <begin position="181"/>
        <end position="354"/>
    </location>
</feature>
<dbReference type="EMBL" id="CP047652">
    <property type="protein sequence ID" value="QHI96395.1"/>
    <property type="molecule type" value="Genomic_DNA"/>
</dbReference>
<dbReference type="Pfam" id="PF00270">
    <property type="entry name" value="DEAD"/>
    <property type="match status" value="1"/>
</dbReference>